<dbReference type="AlphaFoldDB" id="A0A6G7Y2Q9"/>
<organism evidence="7 8">
    <name type="scientific">Propioniciclava coleopterorum</name>
    <dbReference type="NCBI Taxonomy" id="2714937"/>
    <lineage>
        <taxon>Bacteria</taxon>
        <taxon>Bacillati</taxon>
        <taxon>Actinomycetota</taxon>
        <taxon>Actinomycetes</taxon>
        <taxon>Propionibacteriales</taxon>
        <taxon>Propionibacteriaceae</taxon>
        <taxon>Propioniciclava</taxon>
    </lineage>
</organism>
<keyword evidence="3" id="KW-0808">Transferase</keyword>
<dbReference type="PANTHER" id="PTHR43095:SF5">
    <property type="entry name" value="XYLULOSE KINASE"/>
    <property type="match status" value="1"/>
</dbReference>
<evidence type="ECO:0000256" key="3">
    <source>
        <dbReference type="ARBA" id="ARBA00022679"/>
    </source>
</evidence>
<reference evidence="7 8" key="1">
    <citation type="submission" date="2020-03" db="EMBL/GenBank/DDBJ databases">
        <title>Propioniciclava sp. nov., isolated from Hydrophilus acuminatus.</title>
        <authorList>
            <person name="Hyun D.-W."/>
            <person name="Bae J.-W."/>
        </authorList>
    </citation>
    <scope>NUCLEOTIDE SEQUENCE [LARGE SCALE GENOMIC DNA]</scope>
    <source>
        <strain evidence="7 8">HDW11</strain>
    </source>
</reference>
<dbReference type="GO" id="GO:0016301">
    <property type="term" value="F:kinase activity"/>
    <property type="evidence" value="ECO:0007669"/>
    <property type="project" value="UniProtKB-KW"/>
</dbReference>
<evidence type="ECO:0000256" key="2">
    <source>
        <dbReference type="ARBA" id="ARBA00022629"/>
    </source>
</evidence>
<comment type="similarity">
    <text evidence="1">Belongs to the FGGY kinase family.</text>
</comment>
<dbReference type="SUPFAM" id="SSF53067">
    <property type="entry name" value="Actin-like ATPase domain"/>
    <property type="match status" value="2"/>
</dbReference>
<evidence type="ECO:0000259" key="5">
    <source>
        <dbReference type="Pfam" id="PF00370"/>
    </source>
</evidence>
<dbReference type="InterPro" id="IPR050406">
    <property type="entry name" value="FGGY_Carb_Kinase"/>
</dbReference>
<dbReference type="InterPro" id="IPR018484">
    <property type="entry name" value="FGGY_N"/>
</dbReference>
<dbReference type="KEGG" id="prv:G7070_00215"/>
<accession>A0A6G7Y2Q9</accession>
<dbReference type="InterPro" id="IPR018485">
    <property type="entry name" value="FGGY_C"/>
</dbReference>
<feature type="domain" description="Carbohydrate kinase FGGY N-terminal" evidence="5">
    <location>
        <begin position="8"/>
        <end position="109"/>
    </location>
</feature>
<dbReference type="PANTHER" id="PTHR43095">
    <property type="entry name" value="SUGAR KINASE"/>
    <property type="match status" value="1"/>
</dbReference>
<feature type="domain" description="Carbohydrate kinase FGGY N-terminal" evidence="5">
    <location>
        <begin position="122"/>
        <end position="217"/>
    </location>
</feature>
<keyword evidence="8" id="KW-1185">Reference proteome</keyword>
<dbReference type="GO" id="GO:0042732">
    <property type="term" value="P:D-xylose metabolic process"/>
    <property type="evidence" value="ECO:0007669"/>
    <property type="project" value="UniProtKB-KW"/>
</dbReference>
<dbReference type="Pfam" id="PF02782">
    <property type="entry name" value="FGGY_C"/>
    <property type="match status" value="1"/>
</dbReference>
<dbReference type="Pfam" id="PF00370">
    <property type="entry name" value="FGGY_N"/>
    <property type="match status" value="2"/>
</dbReference>
<evidence type="ECO:0000256" key="4">
    <source>
        <dbReference type="ARBA" id="ARBA00022777"/>
    </source>
</evidence>
<keyword evidence="4 7" id="KW-0418">Kinase</keyword>
<evidence type="ECO:0000313" key="8">
    <source>
        <dbReference type="Proteomes" id="UP000501058"/>
    </source>
</evidence>
<protein>
    <submittedName>
        <fullName evidence="7">Sugar kinase</fullName>
    </submittedName>
</protein>
<dbReference type="CDD" id="cd07779">
    <property type="entry name" value="ASKHA_NBD_FGGY_YgcE-like"/>
    <property type="match status" value="1"/>
</dbReference>
<name>A0A6G7Y2Q9_9ACTN</name>
<sequence length="477" mass="50675">MSGDRRLLVGIDGGTQSTKVLVLDAAGAVVAEGVQPLRPMTMPGKGRFEHPDDDLWDSLRAAARAAMAQLGDRADDIVAVGLCSIRFCRALLRADGTLATPVMSWMDERVGRPHEPAPGVRFVTAASAYVTARLTGRVVDSAANYAGIWPVDHDRWDWSDADDDVAAMGLTRDKLPALVLPGDVLGHITDAASVATGLPAGLPVVATANDKAVEALGNGLLDPTQLLLSLGTYITTMRPAIDRRPATAAHWSNFACRPHRFLDESDGIRRGMSTISWLRDLMATELSLRAAESGCRVEDIMNAEAQRVPAGAQGLLTVLDWLAPADSPHRRGAIVGFDARHGWPHMYRSILEGIAMTMRIRSDAMASVLHQDLTSIVVAGGGSRSDVMMQIVADVFGVPARRAQITDGAGVGAAICAAVAAGVHPGFEEAVAAMVHLADTFTPNPATAAVYRDLLATYAQLPDELDLPFRQIHAQGL</sequence>
<dbReference type="RefSeq" id="WP_166230792.1">
    <property type="nucleotide sequence ID" value="NZ_CP049865.1"/>
</dbReference>
<evidence type="ECO:0000259" key="6">
    <source>
        <dbReference type="Pfam" id="PF02782"/>
    </source>
</evidence>
<evidence type="ECO:0000256" key="1">
    <source>
        <dbReference type="ARBA" id="ARBA00009156"/>
    </source>
</evidence>
<evidence type="ECO:0000313" key="7">
    <source>
        <dbReference type="EMBL" id="QIK70989.1"/>
    </source>
</evidence>
<feature type="domain" description="Carbohydrate kinase FGGY C-terminal" evidence="6">
    <location>
        <begin position="227"/>
        <end position="421"/>
    </location>
</feature>
<keyword evidence="2" id="KW-0859">Xylose metabolism</keyword>
<dbReference type="InterPro" id="IPR043129">
    <property type="entry name" value="ATPase_NBD"/>
</dbReference>
<gene>
    <name evidence="7" type="ORF">G7070_00215</name>
</gene>
<dbReference type="EMBL" id="CP049865">
    <property type="protein sequence ID" value="QIK70989.1"/>
    <property type="molecule type" value="Genomic_DNA"/>
</dbReference>
<keyword evidence="2" id="KW-0119">Carbohydrate metabolism</keyword>
<dbReference type="Proteomes" id="UP000501058">
    <property type="component" value="Chromosome"/>
</dbReference>
<proteinExistence type="inferred from homology"/>
<dbReference type="PIRSF" id="PIRSF000538">
    <property type="entry name" value="GlpK"/>
    <property type="match status" value="1"/>
</dbReference>
<dbReference type="InterPro" id="IPR000577">
    <property type="entry name" value="Carb_kinase_FGGY"/>
</dbReference>
<dbReference type="Gene3D" id="3.30.420.40">
    <property type="match status" value="3"/>
</dbReference>